<dbReference type="PANTHER" id="PTHR21240">
    <property type="entry name" value="2-AMINO-3-CARBOXYLMUCONATE-6-SEMIALDEHYDE DECARBOXYLASE"/>
    <property type="match status" value="1"/>
</dbReference>
<dbReference type="InterPro" id="IPR006680">
    <property type="entry name" value="Amidohydro-rel"/>
</dbReference>
<dbReference type="EMBL" id="BAABIV010000007">
    <property type="protein sequence ID" value="GAA4981727.1"/>
    <property type="molecule type" value="Genomic_DNA"/>
</dbReference>
<organism evidence="3 4">
    <name type="scientific">Streptomyces hyderabadensis</name>
    <dbReference type="NCBI Taxonomy" id="598549"/>
    <lineage>
        <taxon>Bacteria</taxon>
        <taxon>Bacillati</taxon>
        <taxon>Actinomycetota</taxon>
        <taxon>Actinomycetes</taxon>
        <taxon>Kitasatosporales</taxon>
        <taxon>Streptomycetaceae</taxon>
        <taxon>Streptomyces</taxon>
    </lineage>
</organism>
<dbReference type="InterPro" id="IPR032466">
    <property type="entry name" value="Metal_Hydrolase"/>
</dbReference>
<dbReference type="InterPro" id="IPR032465">
    <property type="entry name" value="ACMSD"/>
</dbReference>
<dbReference type="SUPFAM" id="SSF51556">
    <property type="entry name" value="Metallo-dependent hydrolases"/>
    <property type="match status" value="1"/>
</dbReference>
<feature type="domain" description="Amidohydrolase-related" evidence="2">
    <location>
        <begin position="4"/>
        <end position="287"/>
    </location>
</feature>
<name>A0ABP9HY52_9ACTN</name>
<keyword evidence="4" id="KW-1185">Reference proteome</keyword>
<comment type="caution">
    <text evidence="3">The sequence shown here is derived from an EMBL/GenBank/DDBJ whole genome shotgun (WGS) entry which is preliminary data.</text>
</comment>
<evidence type="ECO:0000313" key="3">
    <source>
        <dbReference type="EMBL" id="GAA4981727.1"/>
    </source>
</evidence>
<accession>A0ABP9HY52</accession>
<protein>
    <submittedName>
        <fullName evidence="3">Amidohydrolase</fullName>
    </submittedName>
</protein>
<evidence type="ECO:0000313" key="4">
    <source>
        <dbReference type="Proteomes" id="UP001500610"/>
    </source>
</evidence>
<dbReference type="Gene3D" id="3.20.20.140">
    <property type="entry name" value="Metal-dependent hydrolases"/>
    <property type="match status" value="1"/>
</dbReference>
<sequence>MEIVDTHCHIISADTERYPRKPLGGKQAPIGGKQSAWTHGRPLTAEELVERMDEAGVGQATLVQATTAYGYDNSYVLDTVKLRPGRFVAVGTFDATQEDAAERLRSAVDAGLSGVRLFTTDGSPTSEQGMWFADEAADAFWTAAAATRLPVCLQLRLGADTAAALDRLLHRHPDAQVLLDHCGYPDVRTSPAAAAAQLTPLAAHPGLHLKLTHRTLEGLRDIGDRAAEFVSPVLDAFSAQRIAWGSNCPAAEQPLPELITLATDVLGALTPREREDIFRNTALRLYPALTRR</sequence>
<evidence type="ECO:0000259" key="2">
    <source>
        <dbReference type="Pfam" id="PF04909"/>
    </source>
</evidence>
<gene>
    <name evidence="3" type="ORF">GCM10023257_20200</name>
</gene>
<dbReference type="Pfam" id="PF04909">
    <property type="entry name" value="Amidohydro_2"/>
    <property type="match status" value="1"/>
</dbReference>
<proteinExistence type="predicted"/>
<dbReference type="Proteomes" id="UP001500610">
    <property type="component" value="Unassembled WGS sequence"/>
</dbReference>
<evidence type="ECO:0000256" key="1">
    <source>
        <dbReference type="ARBA" id="ARBA00023239"/>
    </source>
</evidence>
<dbReference type="RefSeq" id="WP_226025853.1">
    <property type="nucleotide sequence ID" value="NZ_BAABIV010000007.1"/>
</dbReference>
<keyword evidence="1" id="KW-0456">Lyase</keyword>
<reference evidence="4" key="1">
    <citation type="journal article" date="2019" name="Int. J. Syst. Evol. Microbiol.">
        <title>The Global Catalogue of Microorganisms (GCM) 10K type strain sequencing project: providing services to taxonomists for standard genome sequencing and annotation.</title>
        <authorList>
            <consortium name="The Broad Institute Genomics Platform"/>
            <consortium name="The Broad Institute Genome Sequencing Center for Infectious Disease"/>
            <person name="Wu L."/>
            <person name="Ma J."/>
        </authorList>
    </citation>
    <scope>NUCLEOTIDE SEQUENCE [LARGE SCALE GENOMIC DNA]</scope>
    <source>
        <strain evidence="4">JCM 17657</strain>
    </source>
</reference>